<dbReference type="Pfam" id="PF13489">
    <property type="entry name" value="Methyltransf_23"/>
    <property type="match status" value="1"/>
</dbReference>
<organism evidence="2 3">
    <name type="scientific">Aplosporella prunicola CBS 121167</name>
    <dbReference type="NCBI Taxonomy" id="1176127"/>
    <lineage>
        <taxon>Eukaryota</taxon>
        <taxon>Fungi</taxon>
        <taxon>Dikarya</taxon>
        <taxon>Ascomycota</taxon>
        <taxon>Pezizomycotina</taxon>
        <taxon>Dothideomycetes</taxon>
        <taxon>Dothideomycetes incertae sedis</taxon>
        <taxon>Botryosphaeriales</taxon>
        <taxon>Aplosporellaceae</taxon>
        <taxon>Aplosporella</taxon>
    </lineage>
</organism>
<sequence length="435" mass="46712">MLTAPFLVSDPKPSIEAAQALTPTQTAFGTAPVPWSPSASSYGSADASDEESSSSDTPWTSVASSVVCTPNRESHDDPYSAYCLPADGQEKLRLDQQHVFIREHICGGRLILDDSVTLKEGALVLDLGTGSGAWAADMARRVPAGVKIQGFDISNRLFPPDSHNVAFATGNVLDLPTYLESRVALAHQRLLIYALRRHEWSHAIASIKNTLVPGEGVVQLTEVFTPSGNPGAAQEKFQTLLSAIGRRRQLLLDCGEQLPTLLDQAGFADVTKKAIKVRLGSAGGVQGMEAAACRIGAFRGMRDSVLLDGGYGVVSCAEGFDELLDRVVAEWETNECYAVYYTITARRPALGFVAPPESLSMPEVFDFHARHNGHWPFYRYAEDDTVQQVSYKTLAAAVQRAAKFVLAAAAGEGDLPVAVLAVAGMSLFPFSSTTY</sequence>
<gene>
    <name evidence="2" type="ORF">K452DRAFT_238790</name>
</gene>
<keyword evidence="3" id="KW-1185">Reference proteome</keyword>
<feature type="compositionally biased region" description="Low complexity" evidence="1">
    <location>
        <begin position="36"/>
        <end position="46"/>
    </location>
</feature>
<dbReference type="OrthoDB" id="417697at2759"/>
<reference evidence="2" key="1">
    <citation type="journal article" date="2020" name="Stud. Mycol.">
        <title>101 Dothideomycetes genomes: a test case for predicting lifestyles and emergence of pathogens.</title>
        <authorList>
            <person name="Haridas S."/>
            <person name="Albert R."/>
            <person name="Binder M."/>
            <person name="Bloem J."/>
            <person name="Labutti K."/>
            <person name="Salamov A."/>
            <person name="Andreopoulos B."/>
            <person name="Baker S."/>
            <person name="Barry K."/>
            <person name="Bills G."/>
            <person name="Bluhm B."/>
            <person name="Cannon C."/>
            <person name="Castanera R."/>
            <person name="Culley D."/>
            <person name="Daum C."/>
            <person name="Ezra D."/>
            <person name="Gonzalez J."/>
            <person name="Henrissat B."/>
            <person name="Kuo A."/>
            <person name="Liang C."/>
            <person name="Lipzen A."/>
            <person name="Lutzoni F."/>
            <person name="Magnuson J."/>
            <person name="Mondo S."/>
            <person name="Nolan M."/>
            <person name="Ohm R."/>
            <person name="Pangilinan J."/>
            <person name="Park H.-J."/>
            <person name="Ramirez L."/>
            <person name="Alfaro M."/>
            <person name="Sun H."/>
            <person name="Tritt A."/>
            <person name="Yoshinaga Y."/>
            <person name="Zwiers L.-H."/>
            <person name="Turgeon B."/>
            <person name="Goodwin S."/>
            <person name="Spatafora J."/>
            <person name="Crous P."/>
            <person name="Grigoriev I."/>
        </authorList>
    </citation>
    <scope>NUCLEOTIDE SEQUENCE</scope>
    <source>
        <strain evidence="2">CBS 121167</strain>
    </source>
</reference>
<evidence type="ECO:0000313" key="3">
    <source>
        <dbReference type="Proteomes" id="UP000799438"/>
    </source>
</evidence>
<accession>A0A6A6AUP1</accession>
<proteinExistence type="predicted"/>
<dbReference type="SUPFAM" id="SSF56801">
    <property type="entry name" value="Acetyl-CoA synthetase-like"/>
    <property type="match status" value="1"/>
</dbReference>
<dbReference type="EMBL" id="ML995554">
    <property type="protein sequence ID" value="KAF2135752.1"/>
    <property type="molecule type" value="Genomic_DNA"/>
</dbReference>
<dbReference type="GeneID" id="54295174"/>
<feature type="region of interest" description="Disordered" evidence="1">
    <location>
        <begin position="17"/>
        <end position="61"/>
    </location>
</feature>
<dbReference type="RefSeq" id="XP_033391470.1">
    <property type="nucleotide sequence ID" value="XM_033537678.1"/>
</dbReference>
<dbReference type="SUPFAM" id="SSF53335">
    <property type="entry name" value="S-adenosyl-L-methionine-dependent methyltransferases"/>
    <property type="match status" value="1"/>
</dbReference>
<dbReference type="Proteomes" id="UP000799438">
    <property type="component" value="Unassembled WGS sequence"/>
</dbReference>
<evidence type="ECO:0008006" key="4">
    <source>
        <dbReference type="Google" id="ProtNLM"/>
    </source>
</evidence>
<dbReference type="CDD" id="cd02440">
    <property type="entry name" value="AdoMet_MTases"/>
    <property type="match status" value="1"/>
</dbReference>
<protein>
    <recommendedName>
        <fullName evidence="4">Methyltransferase domain-containing protein</fullName>
    </recommendedName>
</protein>
<evidence type="ECO:0000313" key="2">
    <source>
        <dbReference type="EMBL" id="KAF2135752.1"/>
    </source>
</evidence>
<name>A0A6A6AUP1_9PEZI</name>
<dbReference type="InterPro" id="IPR029063">
    <property type="entry name" value="SAM-dependent_MTases_sf"/>
</dbReference>
<dbReference type="AlphaFoldDB" id="A0A6A6AUP1"/>
<evidence type="ECO:0000256" key="1">
    <source>
        <dbReference type="SAM" id="MobiDB-lite"/>
    </source>
</evidence>
<dbReference type="Gene3D" id="3.40.50.150">
    <property type="entry name" value="Vaccinia Virus protein VP39"/>
    <property type="match status" value="1"/>
</dbReference>